<evidence type="ECO:0000313" key="2">
    <source>
        <dbReference type="EMBL" id="XBH11366.1"/>
    </source>
</evidence>
<dbReference type="RefSeq" id="WP_348268858.1">
    <property type="nucleotide sequence ID" value="NZ_CP121194.1"/>
</dbReference>
<dbReference type="EMBL" id="CP121194">
    <property type="protein sequence ID" value="XBH11366.1"/>
    <property type="molecule type" value="Genomic_DNA"/>
</dbReference>
<dbReference type="KEGG" id="epl:P4G45_06500"/>
<evidence type="ECO:0000256" key="1">
    <source>
        <dbReference type="SAM" id="MobiDB-lite"/>
    </source>
</evidence>
<protein>
    <recommendedName>
        <fullName evidence="3">Response regulatory domain-containing protein</fullName>
    </recommendedName>
</protein>
<evidence type="ECO:0008006" key="3">
    <source>
        <dbReference type="Google" id="ProtNLM"/>
    </source>
</evidence>
<sequence length="161" mass="17562">MLTILAVGEDTGLLKTRAEVLRKTGANVLCCSGEAALKYINEWEFDLIVLGHTVRQQDADRISEAAHRNGAKTLVLLLITDKVREEEYKSVNIDAKSFAEPGCLVRSATELLAGRGGRRLVHMPSVKPTASHLTGKKPASEPAEIAARQSLKGSFERRRAV</sequence>
<feature type="region of interest" description="Disordered" evidence="1">
    <location>
        <begin position="127"/>
        <end position="161"/>
    </location>
</feature>
<dbReference type="AlphaFoldDB" id="A0AAU7D1Y8"/>
<name>A0AAU7D1Y8_9BACT</name>
<reference evidence="2" key="1">
    <citation type="submission" date="2023-03" db="EMBL/GenBank/DDBJ databases">
        <title>Edaphobacter sp.</title>
        <authorList>
            <person name="Huber K.J."/>
            <person name="Papendorf J."/>
            <person name="Pilke C."/>
            <person name="Bunk B."/>
            <person name="Sproeer C."/>
            <person name="Pester M."/>
        </authorList>
    </citation>
    <scope>NUCLEOTIDE SEQUENCE</scope>
    <source>
        <strain evidence="2">DSM 109919</strain>
    </source>
</reference>
<proteinExistence type="predicted"/>
<gene>
    <name evidence="2" type="ORF">P4G45_06500</name>
</gene>
<organism evidence="2">
    <name type="scientific">Edaphobacter paludis</name>
    <dbReference type="NCBI Taxonomy" id="3035702"/>
    <lineage>
        <taxon>Bacteria</taxon>
        <taxon>Pseudomonadati</taxon>
        <taxon>Acidobacteriota</taxon>
        <taxon>Terriglobia</taxon>
        <taxon>Terriglobales</taxon>
        <taxon>Acidobacteriaceae</taxon>
        <taxon>Edaphobacter</taxon>
    </lineage>
</organism>
<dbReference type="InterPro" id="IPR011006">
    <property type="entry name" value="CheY-like_superfamily"/>
</dbReference>
<accession>A0AAU7D1Y8</accession>
<dbReference type="SUPFAM" id="SSF52172">
    <property type="entry name" value="CheY-like"/>
    <property type="match status" value="1"/>
</dbReference>